<sequence length="198" mass="22203">MKILIACEFSGTVRDAFIKKGHYAMSCDLEPSQSDLPGDHYQGNVIDILDHGWDMMIAHPPCTHLAVSGARHFPAKIADGRQQQGIDFFMQMINAPIERICVENPIGIMSTKYAKPSQIVHPWQFGHNASKSTCLWLKNLPLLNPTNIVDKGEFVTFASGKRMTKWYADAAKLSPKEREKVRNKTFQGIADAMAEQWG</sequence>
<evidence type="ECO:0008006" key="2">
    <source>
        <dbReference type="Google" id="ProtNLM"/>
    </source>
</evidence>
<evidence type="ECO:0000313" key="1">
    <source>
        <dbReference type="EMBL" id="CAB4166815.1"/>
    </source>
</evidence>
<accession>A0A6J5PCJ9</accession>
<reference evidence="1" key="1">
    <citation type="submission" date="2020-04" db="EMBL/GenBank/DDBJ databases">
        <authorList>
            <person name="Chiriac C."/>
            <person name="Salcher M."/>
            <person name="Ghai R."/>
            <person name="Kavagutti S V."/>
        </authorList>
    </citation>
    <scope>NUCLEOTIDE SEQUENCE</scope>
</reference>
<protein>
    <recommendedName>
        <fullName evidence="2">S-adenosyl-L-methionine-dependent methyltransferase</fullName>
    </recommendedName>
</protein>
<name>A0A6J5PCJ9_9CAUD</name>
<gene>
    <name evidence="1" type="ORF">UFOVP837_53</name>
</gene>
<dbReference type="EMBL" id="LR796782">
    <property type="protein sequence ID" value="CAB4166815.1"/>
    <property type="molecule type" value="Genomic_DNA"/>
</dbReference>
<organism evidence="1">
    <name type="scientific">uncultured Caudovirales phage</name>
    <dbReference type="NCBI Taxonomy" id="2100421"/>
    <lineage>
        <taxon>Viruses</taxon>
        <taxon>Duplodnaviria</taxon>
        <taxon>Heunggongvirae</taxon>
        <taxon>Uroviricota</taxon>
        <taxon>Caudoviricetes</taxon>
        <taxon>Peduoviridae</taxon>
        <taxon>Maltschvirus</taxon>
        <taxon>Maltschvirus maltsch</taxon>
    </lineage>
</organism>
<proteinExistence type="predicted"/>